<keyword evidence="2" id="KW-0472">Membrane</keyword>
<evidence type="ECO:0000256" key="2">
    <source>
        <dbReference type="SAM" id="Phobius"/>
    </source>
</evidence>
<feature type="transmembrane region" description="Helical" evidence="2">
    <location>
        <begin position="74"/>
        <end position="97"/>
    </location>
</feature>
<proteinExistence type="predicted"/>
<evidence type="ECO:0000313" key="4">
    <source>
        <dbReference type="Proteomes" id="UP000799766"/>
    </source>
</evidence>
<keyword evidence="2" id="KW-1133">Transmembrane helix</keyword>
<organism evidence="3 4">
    <name type="scientific">Lineolata rhizophorae</name>
    <dbReference type="NCBI Taxonomy" id="578093"/>
    <lineage>
        <taxon>Eukaryota</taxon>
        <taxon>Fungi</taxon>
        <taxon>Dikarya</taxon>
        <taxon>Ascomycota</taxon>
        <taxon>Pezizomycotina</taxon>
        <taxon>Dothideomycetes</taxon>
        <taxon>Dothideomycetes incertae sedis</taxon>
        <taxon>Lineolatales</taxon>
        <taxon>Lineolataceae</taxon>
        <taxon>Lineolata</taxon>
    </lineage>
</organism>
<sequence length="296" mass="32472">MPQPCPIPGHPDMYGLGLRISFYLLWYGAILATLQRPSHSEAPILRFARLAFSFGIFVALVVQTAGSSPQPAETYIVLLLAYGHYYALVPLTLWRLLTCCDPRLDPSRYPAVAPGPVFLALHAAHLLALTSFSLWFWAARAPGSNRPACEQYGFFFDAVPLSDDGFVAFHIRRLLRRLTAFVETATATVLVVAVELTIGYNNIAGVDDAGSAAQLVPLVLAAALVLRVLWRWVVVVEVVEDDERGFRTNYSWSSSSWSGGGGGGGGGRHKGRRYWRGPPPRMGGLGSPERAYVRRR</sequence>
<protein>
    <submittedName>
        <fullName evidence="3">Uncharacterized protein</fullName>
    </submittedName>
</protein>
<dbReference type="Proteomes" id="UP000799766">
    <property type="component" value="Unassembled WGS sequence"/>
</dbReference>
<gene>
    <name evidence="3" type="ORF">BDY21DRAFT_293479</name>
</gene>
<feature type="transmembrane region" description="Helical" evidence="2">
    <location>
        <begin position="44"/>
        <end position="62"/>
    </location>
</feature>
<dbReference type="EMBL" id="MU001699">
    <property type="protein sequence ID" value="KAF2453211.1"/>
    <property type="molecule type" value="Genomic_DNA"/>
</dbReference>
<accession>A0A6A6NNC4</accession>
<reference evidence="3" key="1">
    <citation type="journal article" date="2020" name="Stud. Mycol.">
        <title>101 Dothideomycetes genomes: a test case for predicting lifestyles and emergence of pathogens.</title>
        <authorList>
            <person name="Haridas S."/>
            <person name="Albert R."/>
            <person name="Binder M."/>
            <person name="Bloem J."/>
            <person name="Labutti K."/>
            <person name="Salamov A."/>
            <person name="Andreopoulos B."/>
            <person name="Baker S."/>
            <person name="Barry K."/>
            <person name="Bills G."/>
            <person name="Bluhm B."/>
            <person name="Cannon C."/>
            <person name="Castanera R."/>
            <person name="Culley D."/>
            <person name="Daum C."/>
            <person name="Ezra D."/>
            <person name="Gonzalez J."/>
            <person name="Henrissat B."/>
            <person name="Kuo A."/>
            <person name="Liang C."/>
            <person name="Lipzen A."/>
            <person name="Lutzoni F."/>
            <person name="Magnuson J."/>
            <person name="Mondo S."/>
            <person name="Nolan M."/>
            <person name="Ohm R."/>
            <person name="Pangilinan J."/>
            <person name="Park H.-J."/>
            <person name="Ramirez L."/>
            <person name="Alfaro M."/>
            <person name="Sun H."/>
            <person name="Tritt A."/>
            <person name="Yoshinaga Y."/>
            <person name="Zwiers L.-H."/>
            <person name="Turgeon B."/>
            <person name="Goodwin S."/>
            <person name="Spatafora J."/>
            <person name="Crous P."/>
            <person name="Grigoriev I."/>
        </authorList>
    </citation>
    <scope>NUCLEOTIDE SEQUENCE</scope>
    <source>
        <strain evidence="3">ATCC 16933</strain>
    </source>
</reference>
<keyword evidence="4" id="KW-1185">Reference proteome</keyword>
<feature type="transmembrane region" description="Helical" evidence="2">
    <location>
        <begin position="12"/>
        <end position="32"/>
    </location>
</feature>
<keyword evidence="2" id="KW-0812">Transmembrane</keyword>
<feature type="transmembrane region" description="Helical" evidence="2">
    <location>
        <begin position="117"/>
        <end position="138"/>
    </location>
</feature>
<evidence type="ECO:0000313" key="3">
    <source>
        <dbReference type="EMBL" id="KAF2453211.1"/>
    </source>
</evidence>
<dbReference type="OrthoDB" id="3945378at2759"/>
<dbReference type="AlphaFoldDB" id="A0A6A6NNC4"/>
<feature type="transmembrane region" description="Helical" evidence="2">
    <location>
        <begin position="212"/>
        <end position="230"/>
    </location>
</feature>
<feature type="transmembrane region" description="Helical" evidence="2">
    <location>
        <begin position="180"/>
        <end position="200"/>
    </location>
</feature>
<evidence type="ECO:0000256" key="1">
    <source>
        <dbReference type="SAM" id="MobiDB-lite"/>
    </source>
</evidence>
<feature type="region of interest" description="Disordered" evidence="1">
    <location>
        <begin position="252"/>
        <end position="296"/>
    </location>
</feature>
<name>A0A6A6NNC4_9PEZI</name>